<protein>
    <submittedName>
        <fullName evidence="3">Uncharacterized protein</fullName>
    </submittedName>
</protein>
<evidence type="ECO:0000256" key="2">
    <source>
        <dbReference type="SAM" id="Phobius"/>
    </source>
</evidence>
<name>A0A1Y2A9Y7_9PLEO</name>
<organism evidence="3 4">
    <name type="scientific">Clohesyomyces aquaticus</name>
    <dbReference type="NCBI Taxonomy" id="1231657"/>
    <lineage>
        <taxon>Eukaryota</taxon>
        <taxon>Fungi</taxon>
        <taxon>Dikarya</taxon>
        <taxon>Ascomycota</taxon>
        <taxon>Pezizomycotina</taxon>
        <taxon>Dothideomycetes</taxon>
        <taxon>Pleosporomycetidae</taxon>
        <taxon>Pleosporales</taxon>
        <taxon>Lindgomycetaceae</taxon>
        <taxon>Clohesyomyces</taxon>
    </lineage>
</organism>
<keyword evidence="2" id="KW-0472">Membrane</keyword>
<evidence type="ECO:0000313" key="4">
    <source>
        <dbReference type="Proteomes" id="UP000193144"/>
    </source>
</evidence>
<dbReference type="Proteomes" id="UP000193144">
    <property type="component" value="Unassembled WGS sequence"/>
</dbReference>
<keyword evidence="2" id="KW-1133">Transmembrane helix</keyword>
<dbReference type="EMBL" id="MCFA01000003">
    <property type="protein sequence ID" value="ORY19316.1"/>
    <property type="molecule type" value="Genomic_DNA"/>
</dbReference>
<keyword evidence="2" id="KW-0812">Transmembrane</keyword>
<dbReference type="OrthoDB" id="5201563at2759"/>
<feature type="region of interest" description="Disordered" evidence="1">
    <location>
        <begin position="29"/>
        <end position="74"/>
    </location>
</feature>
<feature type="compositionally biased region" description="Polar residues" evidence="1">
    <location>
        <begin position="33"/>
        <end position="48"/>
    </location>
</feature>
<sequence length="121" mass="13687">MSVTTTANPATYTLQSTLAEYGLHHSEEVPLDTSLNAHPSPSTPNAGNPATWPTDHRRVPAYRPVNRQLDQTTRRRYTSTPEQIFVGIMFTGVWVEGTYSWLWRKTLGKVHDVSYKIGGEW</sequence>
<gene>
    <name evidence="3" type="ORF">BCR34DRAFT_210704</name>
</gene>
<accession>A0A1Y2A9Y7</accession>
<reference evidence="3 4" key="1">
    <citation type="submission" date="2016-07" db="EMBL/GenBank/DDBJ databases">
        <title>Pervasive Adenine N6-methylation of Active Genes in Fungi.</title>
        <authorList>
            <consortium name="DOE Joint Genome Institute"/>
            <person name="Mondo S.J."/>
            <person name="Dannebaum R.O."/>
            <person name="Kuo R.C."/>
            <person name="Labutti K."/>
            <person name="Haridas S."/>
            <person name="Kuo A."/>
            <person name="Salamov A."/>
            <person name="Ahrendt S.R."/>
            <person name="Lipzen A."/>
            <person name="Sullivan W."/>
            <person name="Andreopoulos W.B."/>
            <person name="Clum A."/>
            <person name="Lindquist E."/>
            <person name="Daum C."/>
            <person name="Ramamoorthy G.K."/>
            <person name="Gryganskyi A."/>
            <person name="Culley D."/>
            <person name="Magnuson J.K."/>
            <person name="James T.Y."/>
            <person name="O'Malley M.A."/>
            <person name="Stajich J.E."/>
            <person name="Spatafora J.W."/>
            <person name="Visel A."/>
            <person name="Grigoriev I.V."/>
        </authorList>
    </citation>
    <scope>NUCLEOTIDE SEQUENCE [LARGE SCALE GENOMIC DNA]</scope>
    <source>
        <strain evidence="3 4">CBS 115471</strain>
    </source>
</reference>
<evidence type="ECO:0000313" key="3">
    <source>
        <dbReference type="EMBL" id="ORY19316.1"/>
    </source>
</evidence>
<proteinExistence type="predicted"/>
<evidence type="ECO:0000256" key="1">
    <source>
        <dbReference type="SAM" id="MobiDB-lite"/>
    </source>
</evidence>
<keyword evidence="4" id="KW-1185">Reference proteome</keyword>
<comment type="caution">
    <text evidence="3">The sequence shown here is derived from an EMBL/GenBank/DDBJ whole genome shotgun (WGS) entry which is preliminary data.</text>
</comment>
<dbReference type="AlphaFoldDB" id="A0A1Y2A9Y7"/>
<feature type="transmembrane region" description="Helical" evidence="2">
    <location>
        <begin position="84"/>
        <end position="102"/>
    </location>
</feature>